<proteinExistence type="predicted"/>
<dbReference type="Proteomes" id="UP001163603">
    <property type="component" value="Chromosome 1"/>
</dbReference>
<gene>
    <name evidence="1" type="ORF">Pint_03276</name>
</gene>
<sequence length="545" mass="62731">MGSRTKFCITLFLVSVLVLCAGLALAKTDPELKQCKHQCKVQRQYDEEQMEQCAKGCEKYYKEKKGREQKEEEEEEWGSGRGRGDEFSTHEPAEKRLSQCMKQCERQEGGQQKQLCRFRCQEKDKKERREHSYRRDEEEEEEGDEEQEQEDENPYVFEDEHFTTRVKTEQGKVVVLPKFTKRSKLLRGLEKYRLAFLVARPQAFVVPNHMDADSIFFVSWGRGTITKIRENKRESMNVKQGDIIRIRAGTPFYIVNTDENEKLYLVKLLRPVNLPGHYEVFHGPGGENPESFYRAFSWEVLEAALKTPKDKLEKLFEKQDEGAIVKASKEQIRAMSRRGEGPKIWPFTGKSTGSFNLFQKDPSQCNNYGQLFETEFKDYPPLQELDIMVSYVNITKGGMSGPFYNSRATKIAIVVSGEGRLEIACPHLSSSKNSGQEKSGPSYKKLSSRIRTDSVFVVPAGHPFVTVASGNQNLEILCFEVNAEGNIRYTLAGKKNIIEVMEKEAKELAFKTKGEEVDKVFGKQDEEFFFQGPKWRQHQQGRADE</sequence>
<comment type="caution">
    <text evidence="1">The sequence shown here is derived from an EMBL/GenBank/DDBJ whole genome shotgun (WGS) entry which is preliminary data.</text>
</comment>
<protein>
    <submittedName>
        <fullName evidence="1">Uncharacterized protein</fullName>
    </submittedName>
</protein>
<evidence type="ECO:0000313" key="1">
    <source>
        <dbReference type="EMBL" id="KAJ0054444.1"/>
    </source>
</evidence>
<keyword evidence="2" id="KW-1185">Reference proteome</keyword>
<accession>A0ACC0ZN30</accession>
<dbReference type="EMBL" id="CM047736">
    <property type="protein sequence ID" value="KAJ0054444.1"/>
    <property type="molecule type" value="Genomic_DNA"/>
</dbReference>
<evidence type="ECO:0000313" key="2">
    <source>
        <dbReference type="Proteomes" id="UP001163603"/>
    </source>
</evidence>
<organism evidence="1 2">
    <name type="scientific">Pistacia integerrima</name>
    <dbReference type="NCBI Taxonomy" id="434235"/>
    <lineage>
        <taxon>Eukaryota</taxon>
        <taxon>Viridiplantae</taxon>
        <taxon>Streptophyta</taxon>
        <taxon>Embryophyta</taxon>
        <taxon>Tracheophyta</taxon>
        <taxon>Spermatophyta</taxon>
        <taxon>Magnoliopsida</taxon>
        <taxon>eudicotyledons</taxon>
        <taxon>Gunneridae</taxon>
        <taxon>Pentapetalae</taxon>
        <taxon>rosids</taxon>
        <taxon>malvids</taxon>
        <taxon>Sapindales</taxon>
        <taxon>Anacardiaceae</taxon>
        <taxon>Pistacia</taxon>
    </lineage>
</organism>
<reference evidence="2" key="1">
    <citation type="journal article" date="2023" name="G3 (Bethesda)">
        <title>Genome assembly and association tests identify interacting loci associated with vigor, precocity, and sex in interspecific pistachio rootstocks.</title>
        <authorList>
            <person name="Palmer W."/>
            <person name="Jacygrad E."/>
            <person name="Sagayaradj S."/>
            <person name="Cavanaugh K."/>
            <person name="Han R."/>
            <person name="Bertier L."/>
            <person name="Beede B."/>
            <person name="Kafkas S."/>
            <person name="Golino D."/>
            <person name="Preece J."/>
            <person name="Michelmore R."/>
        </authorList>
    </citation>
    <scope>NUCLEOTIDE SEQUENCE [LARGE SCALE GENOMIC DNA]</scope>
</reference>
<name>A0ACC0ZN30_9ROSI</name>